<dbReference type="WBParaSite" id="Gr19_v10_g6717.t1">
    <property type="protein sequence ID" value="Gr19_v10_g6717.t1"/>
    <property type="gene ID" value="Gr19_v10_g6717"/>
</dbReference>
<accession>A0A914I563</accession>
<proteinExistence type="predicted"/>
<dbReference type="CDD" id="cd14686">
    <property type="entry name" value="bZIP"/>
    <property type="match status" value="1"/>
</dbReference>
<evidence type="ECO:0000313" key="3">
    <source>
        <dbReference type="WBParaSite" id="Gr19_v10_g6717.t1"/>
    </source>
</evidence>
<name>A0A914I563_GLORO</name>
<sequence>MTTSKRMPPELLYELVRFIRPKQNVSAVLHSSRKLQHYLIPLLIKRKEAALMVGEKCVYATKFFDQMRHISAQYDAAIAPLPQQAGPSGSVEIAAAPPSNAAPVARRWRLCFPLLKGRLNLDVVRDVKTDGTHCPLFVSFSLPIKAECSAVHRFPSSLYIDPSRPSCSRISGPSRRSGLAAQFRSLLAYFDEARRAHENRQKCDTKNTESDCSKKTETELQQLKRQLGSLGELFDQFLDTSLAMRERTQRVEDELERRFRRLELENAQLKAQLDSMQRMHNSSTAQGDNRTNANFGGTEQFAGAEPAMAPINLETISSTDEVVQQHCQQQQADNGDTNVDGGDSELARFVAQLPPVDESGQLMLNKFKYSCTFAQLLYTGGCHVGSMFCNIFSEYPATFFEELVEYALTTQRPDAMVGRICIWLAADEPWPDMATLFPSAVQRDISTDRVLYEFHNIGQSCGQQQRKRAEFVLRIRAPSRAKIFRTMSNFSLSRK</sequence>
<evidence type="ECO:0000313" key="2">
    <source>
        <dbReference type="Proteomes" id="UP000887572"/>
    </source>
</evidence>
<reference evidence="3" key="1">
    <citation type="submission" date="2022-11" db="UniProtKB">
        <authorList>
            <consortium name="WormBaseParasite"/>
        </authorList>
    </citation>
    <scope>IDENTIFICATION</scope>
</reference>
<keyword evidence="1" id="KW-0175">Coiled coil</keyword>
<dbReference type="AlphaFoldDB" id="A0A914I563"/>
<protein>
    <submittedName>
        <fullName evidence="3">F-box domain-containing protein</fullName>
    </submittedName>
</protein>
<dbReference type="Proteomes" id="UP000887572">
    <property type="component" value="Unplaced"/>
</dbReference>
<organism evidence="2 3">
    <name type="scientific">Globodera rostochiensis</name>
    <name type="common">Golden nematode worm</name>
    <name type="synonym">Heterodera rostochiensis</name>
    <dbReference type="NCBI Taxonomy" id="31243"/>
    <lineage>
        <taxon>Eukaryota</taxon>
        <taxon>Metazoa</taxon>
        <taxon>Ecdysozoa</taxon>
        <taxon>Nematoda</taxon>
        <taxon>Chromadorea</taxon>
        <taxon>Rhabditida</taxon>
        <taxon>Tylenchina</taxon>
        <taxon>Tylenchomorpha</taxon>
        <taxon>Tylenchoidea</taxon>
        <taxon>Heteroderidae</taxon>
        <taxon>Heteroderinae</taxon>
        <taxon>Globodera</taxon>
    </lineage>
</organism>
<evidence type="ECO:0000256" key="1">
    <source>
        <dbReference type="SAM" id="Coils"/>
    </source>
</evidence>
<feature type="coiled-coil region" evidence="1">
    <location>
        <begin position="213"/>
        <end position="286"/>
    </location>
</feature>
<keyword evidence="2" id="KW-1185">Reference proteome</keyword>